<dbReference type="InterPro" id="IPR000214">
    <property type="entry name" value="Znf_DNA_glyclase/AP_lyase"/>
</dbReference>
<sequence length="282" mass="31628">MDLRNNDGARYMPELPEVETTRRGISPYVQGRIVKQLVVRQPKLRWLIPPQLSSLIKNRKILSVERRAKYLLLRLDNGSIIIHLGMSGSLRIIDASEPPMAHDHVDFVLDDGVAMRFTDPRRFGCVLWQGASEPIHSLLASLGPEPLSLDFDGDLLYQRSRGRKAPVKTFLMDNKNVVGVGNIYANEALFAAGIKPNRASGRISRQRYQVLADQVKKVLAQAIEQGGTTLRDFVGGDGKPGYFKQALKVYGRGGKPCVICDQHLIEIRLGQRSTVYCRHCQR</sequence>
<dbReference type="Pfam" id="PF06831">
    <property type="entry name" value="H2TH"/>
    <property type="match status" value="1"/>
</dbReference>
<dbReference type="Pfam" id="PF06827">
    <property type="entry name" value="zf-FPG_IleRS"/>
    <property type="match status" value="1"/>
</dbReference>
<evidence type="ECO:0000256" key="7">
    <source>
        <dbReference type="ARBA" id="ARBA00022801"/>
    </source>
</evidence>
<evidence type="ECO:0000256" key="10">
    <source>
        <dbReference type="ARBA" id="ARBA00023204"/>
    </source>
</evidence>
<dbReference type="eggNOG" id="COG0266">
    <property type="taxonomic scope" value="Bacteria"/>
</dbReference>
<reference evidence="18 19" key="1">
    <citation type="journal article" date="2010" name="J. Bacteriol.">
        <title>Genome sequence of the oligotrophic marine Gammaproteobacterium HTCC2143, isolated from the Oregon Coast.</title>
        <authorList>
            <person name="Oh H.M."/>
            <person name="Kang I."/>
            <person name="Ferriera S."/>
            <person name="Giovannoni S.J."/>
            <person name="Cho J.C."/>
        </authorList>
    </citation>
    <scope>NUCLEOTIDE SEQUENCE [LARGE SCALE GENOMIC DNA]</scope>
    <source>
        <strain evidence="18 19">HTCC2143</strain>
    </source>
</reference>
<comment type="subunit">
    <text evidence="3 15">Monomer.</text>
</comment>
<dbReference type="GO" id="GO:0034039">
    <property type="term" value="F:8-oxo-7,8-dihydroguanine DNA N-glycosylase activity"/>
    <property type="evidence" value="ECO:0007669"/>
    <property type="project" value="TreeGrafter"/>
</dbReference>
<evidence type="ECO:0000259" key="17">
    <source>
        <dbReference type="PROSITE" id="PS51068"/>
    </source>
</evidence>
<dbReference type="EMBL" id="AAVT01000001">
    <property type="protein sequence ID" value="EAW32829.1"/>
    <property type="molecule type" value="Genomic_DNA"/>
</dbReference>
<evidence type="ECO:0000256" key="15">
    <source>
        <dbReference type="HAMAP-Rule" id="MF_00103"/>
    </source>
</evidence>
<dbReference type="GO" id="GO:0140078">
    <property type="term" value="F:class I DNA-(apurinic or apyrimidinic site) endonuclease activity"/>
    <property type="evidence" value="ECO:0007669"/>
    <property type="project" value="UniProtKB-EC"/>
</dbReference>
<comment type="function">
    <text evidence="15">Involved in base excision repair of DNA damaged by oxidation or by mutagenic agents. Acts as DNA glycosylase that recognizes and removes damaged bases. Has a preference for oxidized purines, such as 7,8-dihydro-8-oxoguanine (8-oxoG). Has AP (apurinic/apyrimidinic) lyase activity and introduces nicks in the DNA strand. Cleaves the DNA backbone by beta-delta elimination to generate a single-strand break at the site of the removed base with both 3'- and 5'-phosphates.</text>
</comment>
<evidence type="ECO:0000256" key="11">
    <source>
        <dbReference type="ARBA" id="ARBA00023239"/>
    </source>
</evidence>
<dbReference type="PROSITE" id="PS51068">
    <property type="entry name" value="FPG_CAT"/>
    <property type="match status" value="1"/>
</dbReference>
<feature type="binding site" evidence="15">
    <location>
        <position position="102"/>
    </location>
    <ligand>
        <name>DNA</name>
        <dbReference type="ChEBI" id="CHEBI:16991"/>
    </ligand>
</feature>
<dbReference type="PROSITE" id="PS51066">
    <property type="entry name" value="ZF_FPG_2"/>
    <property type="match status" value="1"/>
</dbReference>
<feature type="binding site" evidence="15">
    <location>
        <position position="163"/>
    </location>
    <ligand>
        <name>DNA</name>
        <dbReference type="ChEBI" id="CHEBI:16991"/>
    </ligand>
</feature>
<dbReference type="GO" id="GO:0008270">
    <property type="term" value="F:zinc ion binding"/>
    <property type="evidence" value="ECO:0007669"/>
    <property type="project" value="UniProtKB-UniRule"/>
</dbReference>
<dbReference type="InterPro" id="IPR010663">
    <property type="entry name" value="Znf_FPG/IleRS"/>
</dbReference>
<dbReference type="PANTHER" id="PTHR22993:SF9">
    <property type="entry name" value="FORMAMIDOPYRIMIDINE-DNA GLYCOSYLASE"/>
    <property type="match status" value="1"/>
</dbReference>
<evidence type="ECO:0000256" key="8">
    <source>
        <dbReference type="ARBA" id="ARBA00022833"/>
    </source>
</evidence>
<dbReference type="SMART" id="SM00898">
    <property type="entry name" value="Fapy_DNA_glyco"/>
    <property type="match status" value="1"/>
</dbReference>
<dbReference type="InterPro" id="IPR035937">
    <property type="entry name" value="FPG_N"/>
</dbReference>
<feature type="active site" description="Proton donor" evidence="15">
    <location>
        <position position="14"/>
    </location>
</feature>
<dbReference type="SUPFAM" id="SSF57716">
    <property type="entry name" value="Glucocorticoid receptor-like (DNA-binding domain)"/>
    <property type="match status" value="1"/>
</dbReference>
<evidence type="ECO:0000313" key="19">
    <source>
        <dbReference type="Proteomes" id="UP000004931"/>
    </source>
</evidence>
<feature type="domain" description="FPG-type" evidence="16">
    <location>
        <begin position="248"/>
        <end position="282"/>
    </location>
</feature>
<comment type="cofactor">
    <cofactor evidence="15">
        <name>Zn(2+)</name>
        <dbReference type="ChEBI" id="CHEBI:29105"/>
    </cofactor>
    <text evidence="15">Binds 1 zinc ion per subunit.</text>
</comment>
<dbReference type="NCBIfam" id="NF002211">
    <property type="entry name" value="PRK01103.1"/>
    <property type="match status" value="1"/>
</dbReference>
<proteinExistence type="inferred from homology"/>
<evidence type="ECO:0000256" key="12">
    <source>
        <dbReference type="ARBA" id="ARBA00023268"/>
    </source>
</evidence>
<organism evidence="18 19">
    <name type="scientific">marine gamma proteobacterium HTCC2143</name>
    <dbReference type="NCBI Taxonomy" id="247633"/>
    <lineage>
        <taxon>Bacteria</taxon>
        <taxon>Pseudomonadati</taxon>
        <taxon>Pseudomonadota</taxon>
        <taxon>Gammaproteobacteria</taxon>
        <taxon>Cellvibrionales</taxon>
        <taxon>Spongiibacteraceae</taxon>
        <taxon>BD1-7 clade</taxon>
    </lineage>
</organism>
<dbReference type="STRING" id="247633.GP2143_16276"/>
<dbReference type="InterPro" id="IPR020629">
    <property type="entry name" value="FPG_Glyclase"/>
</dbReference>
<dbReference type="CDD" id="cd08966">
    <property type="entry name" value="EcFpg-like_N"/>
    <property type="match status" value="1"/>
</dbReference>
<keyword evidence="10 15" id="KW-0234">DNA repair</keyword>
<evidence type="ECO:0000256" key="13">
    <source>
        <dbReference type="ARBA" id="ARBA00023295"/>
    </source>
</evidence>
<gene>
    <name evidence="15" type="primary">mutM</name>
    <name evidence="15" type="synonym">fpg</name>
    <name evidence="18" type="ORF">GP2143_16276</name>
</gene>
<dbReference type="SUPFAM" id="SSF81624">
    <property type="entry name" value="N-terminal domain of MutM-like DNA repair proteins"/>
    <property type="match status" value="1"/>
</dbReference>
<keyword evidence="19" id="KW-1185">Reference proteome</keyword>
<comment type="caution">
    <text evidence="18">The sequence shown here is derived from an EMBL/GenBank/DDBJ whole genome shotgun (WGS) entry which is preliminary data.</text>
</comment>
<dbReference type="InterPro" id="IPR015886">
    <property type="entry name" value="H2TH_FPG"/>
</dbReference>
<dbReference type="Gene3D" id="1.10.8.50">
    <property type="match status" value="1"/>
</dbReference>
<dbReference type="InterPro" id="IPR010979">
    <property type="entry name" value="Ribosomal_uS13-like_H2TH"/>
</dbReference>
<dbReference type="InterPro" id="IPR012319">
    <property type="entry name" value="FPG_cat"/>
</dbReference>
<dbReference type="NCBIfam" id="TIGR00577">
    <property type="entry name" value="fpg"/>
    <property type="match status" value="1"/>
</dbReference>
<evidence type="ECO:0000256" key="1">
    <source>
        <dbReference type="ARBA" id="ARBA00001668"/>
    </source>
</evidence>
<dbReference type="Proteomes" id="UP000004931">
    <property type="component" value="Unassembled WGS sequence"/>
</dbReference>
<keyword evidence="11 15" id="KW-0456">Lyase</keyword>
<accession>A0Y9M5</accession>
<dbReference type="AlphaFoldDB" id="A0Y9M5"/>
<protein>
    <recommendedName>
        <fullName evidence="15">Formamidopyrimidine-DNA glycosylase</fullName>
        <shortName evidence="15">Fapy-DNA glycosylase</shortName>
        <ecNumber evidence="15">3.2.2.23</ecNumber>
    </recommendedName>
    <alternativeName>
        <fullName evidence="15">DNA-(apurinic or apyrimidinic site) lyase MutM</fullName>
        <shortName evidence="15">AP lyase MutM</shortName>
        <ecNumber evidence="15">4.2.99.18</ecNumber>
    </alternativeName>
</protein>
<feature type="active site" description="Proton donor; for beta-elimination activity" evidence="15">
    <location>
        <position position="69"/>
    </location>
</feature>
<evidence type="ECO:0000256" key="3">
    <source>
        <dbReference type="ARBA" id="ARBA00011245"/>
    </source>
</evidence>
<dbReference type="Gene3D" id="3.20.190.10">
    <property type="entry name" value="MutM-like, N-terminal"/>
    <property type="match status" value="1"/>
</dbReference>
<feature type="active site" description="Proton donor; for delta-elimination activity" evidence="15">
    <location>
        <position position="272"/>
    </location>
</feature>
<comment type="catalytic activity">
    <reaction evidence="14 15">
        <text>2'-deoxyribonucleotide-(2'-deoxyribose 5'-phosphate)-2'-deoxyribonucleotide-DNA = a 3'-end 2'-deoxyribonucleotide-(2,3-dehydro-2,3-deoxyribose 5'-phosphate)-DNA + a 5'-end 5'-phospho-2'-deoxyribonucleoside-DNA + H(+)</text>
        <dbReference type="Rhea" id="RHEA:66592"/>
        <dbReference type="Rhea" id="RHEA-COMP:13180"/>
        <dbReference type="Rhea" id="RHEA-COMP:16897"/>
        <dbReference type="Rhea" id="RHEA-COMP:17067"/>
        <dbReference type="ChEBI" id="CHEBI:15378"/>
        <dbReference type="ChEBI" id="CHEBI:136412"/>
        <dbReference type="ChEBI" id="CHEBI:157695"/>
        <dbReference type="ChEBI" id="CHEBI:167181"/>
        <dbReference type="EC" id="4.2.99.18"/>
    </reaction>
</comment>
<feature type="domain" description="Formamidopyrimidine-DNA glycosylase catalytic" evidence="17">
    <location>
        <begin position="13"/>
        <end position="124"/>
    </location>
</feature>
<dbReference type="GO" id="GO:0006284">
    <property type="term" value="P:base-excision repair"/>
    <property type="evidence" value="ECO:0007669"/>
    <property type="project" value="InterPro"/>
</dbReference>
<dbReference type="GO" id="GO:0003684">
    <property type="term" value="F:damaged DNA binding"/>
    <property type="evidence" value="ECO:0007669"/>
    <property type="project" value="InterPro"/>
</dbReference>
<comment type="catalytic activity">
    <reaction evidence="1 15">
        <text>Hydrolysis of DNA containing ring-opened 7-methylguanine residues, releasing 2,6-diamino-4-hydroxy-5-(N-methyl)formamidopyrimidine.</text>
        <dbReference type="EC" id="3.2.2.23"/>
    </reaction>
</comment>
<evidence type="ECO:0000256" key="5">
    <source>
        <dbReference type="ARBA" id="ARBA00022763"/>
    </source>
</evidence>
<evidence type="ECO:0000256" key="2">
    <source>
        <dbReference type="ARBA" id="ARBA00009409"/>
    </source>
</evidence>
<evidence type="ECO:0000313" key="18">
    <source>
        <dbReference type="EMBL" id="EAW32829.1"/>
    </source>
</evidence>
<dbReference type="HAMAP" id="MF_00103">
    <property type="entry name" value="Fapy_DNA_glycosyl"/>
    <property type="match status" value="1"/>
</dbReference>
<feature type="active site" description="Schiff-base intermediate with DNA" evidence="15">
    <location>
        <position position="13"/>
    </location>
</feature>
<evidence type="ECO:0000256" key="14">
    <source>
        <dbReference type="ARBA" id="ARBA00044632"/>
    </source>
</evidence>
<evidence type="ECO:0000256" key="6">
    <source>
        <dbReference type="ARBA" id="ARBA00022771"/>
    </source>
</evidence>
<keyword evidence="7 15" id="KW-0378">Hydrolase</keyword>
<keyword evidence="13 15" id="KW-0326">Glycosidase</keyword>
<dbReference type="EC" id="4.2.99.18" evidence="15"/>
<keyword evidence="4 15" id="KW-0479">Metal-binding</keyword>
<evidence type="ECO:0000259" key="16">
    <source>
        <dbReference type="PROSITE" id="PS51066"/>
    </source>
</evidence>
<dbReference type="FunFam" id="1.10.8.50:FF:000003">
    <property type="entry name" value="Formamidopyrimidine-DNA glycosylase"/>
    <property type="match status" value="1"/>
</dbReference>
<dbReference type="PANTHER" id="PTHR22993">
    <property type="entry name" value="FORMAMIDOPYRIMIDINE-DNA GLYCOSYLASE"/>
    <property type="match status" value="1"/>
</dbReference>
<evidence type="ECO:0000256" key="9">
    <source>
        <dbReference type="ARBA" id="ARBA00023125"/>
    </source>
</evidence>
<dbReference type="FunFam" id="3.20.190.10:FF:000001">
    <property type="entry name" value="Formamidopyrimidine-DNA glycosylase"/>
    <property type="match status" value="1"/>
</dbReference>
<dbReference type="SMART" id="SM01232">
    <property type="entry name" value="H2TH"/>
    <property type="match status" value="1"/>
</dbReference>
<evidence type="ECO:0000256" key="4">
    <source>
        <dbReference type="ARBA" id="ARBA00022723"/>
    </source>
</evidence>
<dbReference type="EC" id="3.2.2.23" evidence="15"/>
<keyword evidence="12 15" id="KW-0511">Multifunctional enzyme</keyword>
<name>A0Y9M5_9GAMM</name>
<dbReference type="SUPFAM" id="SSF46946">
    <property type="entry name" value="S13-like H2TH domain"/>
    <property type="match status" value="1"/>
</dbReference>
<dbReference type="Pfam" id="PF01149">
    <property type="entry name" value="Fapy_DNA_glyco"/>
    <property type="match status" value="1"/>
</dbReference>
<comment type="similarity">
    <text evidence="2 15">Belongs to the FPG family.</text>
</comment>
<feature type="binding site" evidence="15">
    <location>
        <position position="121"/>
    </location>
    <ligand>
        <name>DNA</name>
        <dbReference type="ChEBI" id="CHEBI:16991"/>
    </ligand>
</feature>
<keyword evidence="9 15" id="KW-0238">DNA-binding</keyword>
<keyword evidence="8 15" id="KW-0862">Zinc</keyword>
<keyword evidence="5 15" id="KW-0227">DNA damage</keyword>
<keyword evidence="6 15" id="KW-0863">Zinc-finger</keyword>